<dbReference type="GO" id="GO:0005615">
    <property type="term" value="C:extracellular space"/>
    <property type="evidence" value="ECO:0007669"/>
    <property type="project" value="InterPro"/>
</dbReference>
<dbReference type="PANTHER" id="PTHR11461:SF211">
    <property type="entry name" value="GH10112P-RELATED"/>
    <property type="match status" value="1"/>
</dbReference>
<gene>
    <name evidence="4" type="ORF">ANCDUO_08392</name>
</gene>
<reference evidence="4 5" key="1">
    <citation type="submission" date="2013-12" db="EMBL/GenBank/DDBJ databases">
        <title>Draft genome of the parsitic nematode Ancylostoma duodenale.</title>
        <authorList>
            <person name="Mitreva M."/>
        </authorList>
    </citation>
    <scope>NUCLEOTIDE SEQUENCE [LARGE SCALE GENOMIC DNA]</scope>
    <source>
        <strain evidence="4 5">Zhejiang</strain>
    </source>
</reference>
<dbReference type="SUPFAM" id="SSF56574">
    <property type="entry name" value="Serpins"/>
    <property type="match status" value="1"/>
</dbReference>
<evidence type="ECO:0000313" key="5">
    <source>
        <dbReference type="Proteomes" id="UP000054047"/>
    </source>
</evidence>
<dbReference type="InterPro" id="IPR036186">
    <property type="entry name" value="Serpin_sf"/>
</dbReference>
<dbReference type="Pfam" id="PF00079">
    <property type="entry name" value="Serpin"/>
    <property type="match status" value="1"/>
</dbReference>
<sequence length="246" mass="27463">MSARAHSYHTTINNFVSRATGGKIKNFVGASSLQGTNSLLVNAIYFMAEWEHKFSKKFTYKGKFFYAEGKTKQVDYMNAERVHRAYAENGDMRVLSLPYADSAYAMNIFLPKKRYGLDDLLAKINGATIQSMLSHLKKTRASITIPKMKLDTHFNLKAALVAMGVTEMFSTDADLSGISDSPIVVSDATHEAIIEMDEESTSASAASSFRFSYKSFSKIQRFIANHPFLFIVTKSGHPLFMGKFRG</sequence>
<comment type="similarity">
    <text evidence="1 2">Belongs to the serpin family.</text>
</comment>
<dbReference type="InterPro" id="IPR042178">
    <property type="entry name" value="Serpin_sf_1"/>
</dbReference>
<dbReference type="GO" id="GO:0004867">
    <property type="term" value="F:serine-type endopeptidase inhibitor activity"/>
    <property type="evidence" value="ECO:0007669"/>
    <property type="project" value="InterPro"/>
</dbReference>
<dbReference type="Gene3D" id="2.30.39.10">
    <property type="entry name" value="Alpha-1-antitrypsin, domain 1"/>
    <property type="match status" value="1"/>
</dbReference>
<dbReference type="InterPro" id="IPR000215">
    <property type="entry name" value="Serpin_fam"/>
</dbReference>
<dbReference type="PANTHER" id="PTHR11461">
    <property type="entry name" value="SERINE PROTEASE INHIBITOR, SERPIN"/>
    <property type="match status" value="1"/>
</dbReference>
<protein>
    <submittedName>
        <fullName evidence="4">Serine proteinase inhibitor</fullName>
    </submittedName>
</protein>
<feature type="domain" description="Serpin" evidence="3">
    <location>
        <begin position="1"/>
        <end position="246"/>
    </location>
</feature>
<dbReference type="AlphaFoldDB" id="A0A0C2GJG2"/>
<evidence type="ECO:0000256" key="2">
    <source>
        <dbReference type="RuleBase" id="RU000411"/>
    </source>
</evidence>
<dbReference type="EMBL" id="KN730211">
    <property type="protein sequence ID" value="KIH61340.1"/>
    <property type="molecule type" value="Genomic_DNA"/>
</dbReference>
<evidence type="ECO:0000259" key="3">
    <source>
        <dbReference type="SMART" id="SM00093"/>
    </source>
</evidence>
<dbReference type="Proteomes" id="UP000054047">
    <property type="component" value="Unassembled WGS sequence"/>
</dbReference>
<evidence type="ECO:0000256" key="1">
    <source>
        <dbReference type="ARBA" id="ARBA00009500"/>
    </source>
</evidence>
<dbReference type="SMART" id="SM00093">
    <property type="entry name" value="SERPIN"/>
    <property type="match status" value="1"/>
</dbReference>
<evidence type="ECO:0000313" key="4">
    <source>
        <dbReference type="EMBL" id="KIH61340.1"/>
    </source>
</evidence>
<keyword evidence="5" id="KW-1185">Reference proteome</keyword>
<dbReference type="InterPro" id="IPR023795">
    <property type="entry name" value="Serpin_CS"/>
</dbReference>
<accession>A0A0C2GJG2</accession>
<dbReference type="InterPro" id="IPR042185">
    <property type="entry name" value="Serpin_sf_2"/>
</dbReference>
<name>A0A0C2GJG2_9BILA</name>
<dbReference type="OrthoDB" id="9518664at2759"/>
<dbReference type="PROSITE" id="PS00284">
    <property type="entry name" value="SERPIN"/>
    <property type="match status" value="1"/>
</dbReference>
<proteinExistence type="inferred from homology"/>
<dbReference type="InterPro" id="IPR023796">
    <property type="entry name" value="Serpin_dom"/>
</dbReference>
<dbReference type="Gene3D" id="3.30.497.10">
    <property type="entry name" value="Antithrombin, subunit I, domain 2"/>
    <property type="match status" value="2"/>
</dbReference>
<organism evidence="4 5">
    <name type="scientific">Ancylostoma duodenale</name>
    <dbReference type="NCBI Taxonomy" id="51022"/>
    <lineage>
        <taxon>Eukaryota</taxon>
        <taxon>Metazoa</taxon>
        <taxon>Ecdysozoa</taxon>
        <taxon>Nematoda</taxon>
        <taxon>Chromadorea</taxon>
        <taxon>Rhabditida</taxon>
        <taxon>Rhabditina</taxon>
        <taxon>Rhabditomorpha</taxon>
        <taxon>Strongyloidea</taxon>
        <taxon>Ancylostomatidae</taxon>
        <taxon>Ancylostomatinae</taxon>
        <taxon>Ancylostoma</taxon>
    </lineage>
</organism>